<evidence type="ECO:0000259" key="3">
    <source>
        <dbReference type="PROSITE" id="PS50102"/>
    </source>
</evidence>
<dbReference type="Gene3D" id="3.30.70.330">
    <property type="match status" value="1"/>
</dbReference>
<dbReference type="PANTHER" id="PTHR47640">
    <property type="entry name" value="TRNA SELENOCYSTEINE 1-ASSOCIATED PROTEIN 1-RELATED-RELATED"/>
    <property type="match status" value="1"/>
</dbReference>
<dbReference type="InterPro" id="IPR000504">
    <property type="entry name" value="RRM_dom"/>
</dbReference>
<protein>
    <submittedName>
        <fullName evidence="4">Nucleolysin TIAR</fullName>
    </submittedName>
</protein>
<evidence type="ECO:0000313" key="4">
    <source>
        <dbReference type="EMBL" id="KAL3313002.1"/>
    </source>
</evidence>
<proteinExistence type="predicted"/>
<evidence type="ECO:0000256" key="2">
    <source>
        <dbReference type="PROSITE-ProRule" id="PRU00176"/>
    </source>
</evidence>
<evidence type="ECO:0000313" key="5">
    <source>
        <dbReference type="Proteomes" id="UP001626550"/>
    </source>
</evidence>
<dbReference type="InterPro" id="IPR050825">
    <property type="entry name" value="RBM42_RBP45_47-like"/>
</dbReference>
<dbReference type="InterPro" id="IPR012677">
    <property type="entry name" value="Nucleotide-bd_a/b_plait_sf"/>
</dbReference>
<dbReference type="PROSITE" id="PS50102">
    <property type="entry name" value="RRM"/>
    <property type="match status" value="1"/>
</dbReference>
<dbReference type="EMBL" id="JBJKFK010001473">
    <property type="protein sequence ID" value="KAL3313002.1"/>
    <property type="molecule type" value="Genomic_DNA"/>
</dbReference>
<dbReference type="Pfam" id="PF00076">
    <property type="entry name" value="RRM_1"/>
    <property type="match status" value="1"/>
</dbReference>
<dbReference type="GO" id="GO:0003723">
    <property type="term" value="F:RNA binding"/>
    <property type="evidence" value="ECO:0007669"/>
    <property type="project" value="UniProtKB-UniRule"/>
</dbReference>
<reference evidence="4 5" key="1">
    <citation type="submission" date="2024-11" db="EMBL/GenBank/DDBJ databases">
        <title>Adaptive evolution of stress response genes in parasites aligns with host niche diversity.</title>
        <authorList>
            <person name="Hahn C."/>
            <person name="Resl P."/>
        </authorList>
    </citation>
    <scope>NUCLEOTIDE SEQUENCE [LARGE SCALE GENOMIC DNA]</scope>
    <source>
        <strain evidence="4">EGGRZ-B1_66</strain>
        <tissue evidence="4">Body</tissue>
    </source>
</reference>
<evidence type="ECO:0000256" key="1">
    <source>
        <dbReference type="ARBA" id="ARBA00022884"/>
    </source>
</evidence>
<sequence length="198" mass="21982">MWYELFPTVKTDPQPLDSQAMQMLLQAQQTQQLLQQSTSNAALMQNLFGKELKLPSSSCDLNKGAILPPPGQKIDTSKHFHIFVGDLAPEIDAHHLREAFSIFGFVTECKIIKDMHTHKPKGYGFVAYATHEEAEQAKTRMNGQMLGSRSIRTNWAVRKPPQPPGKEHKPLNADEVALASSATNSTIYVGAVNKALEE</sequence>
<dbReference type="AlphaFoldDB" id="A0ABD2Q1J3"/>
<accession>A0ABD2Q1J3</accession>
<dbReference type="Proteomes" id="UP001626550">
    <property type="component" value="Unassembled WGS sequence"/>
</dbReference>
<dbReference type="SUPFAM" id="SSF54928">
    <property type="entry name" value="RNA-binding domain, RBD"/>
    <property type="match status" value="1"/>
</dbReference>
<dbReference type="InterPro" id="IPR035979">
    <property type="entry name" value="RBD_domain_sf"/>
</dbReference>
<dbReference type="SMART" id="SM00360">
    <property type="entry name" value="RRM"/>
    <property type="match status" value="1"/>
</dbReference>
<dbReference type="PANTHER" id="PTHR47640:SF5">
    <property type="entry name" value="RRM DOMAIN-CONTAINING PROTEIN"/>
    <property type="match status" value="1"/>
</dbReference>
<feature type="non-terminal residue" evidence="4">
    <location>
        <position position="198"/>
    </location>
</feature>
<comment type="caution">
    <text evidence="4">The sequence shown here is derived from an EMBL/GenBank/DDBJ whole genome shotgun (WGS) entry which is preliminary data.</text>
</comment>
<organism evidence="4 5">
    <name type="scientific">Cichlidogyrus casuarinus</name>
    <dbReference type="NCBI Taxonomy" id="1844966"/>
    <lineage>
        <taxon>Eukaryota</taxon>
        <taxon>Metazoa</taxon>
        <taxon>Spiralia</taxon>
        <taxon>Lophotrochozoa</taxon>
        <taxon>Platyhelminthes</taxon>
        <taxon>Monogenea</taxon>
        <taxon>Monopisthocotylea</taxon>
        <taxon>Dactylogyridea</taxon>
        <taxon>Ancyrocephalidae</taxon>
        <taxon>Cichlidogyrus</taxon>
    </lineage>
</organism>
<feature type="domain" description="RRM" evidence="3">
    <location>
        <begin position="80"/>
        <end position="158"/>
    </location>
</feature>
<gene>
    <name evidence="4" type="primary">TIAL1_2</name>
    <name evidence="4" type="ORF">Ciccas_008399</name>
</gene>
<keyword evidence="5" id="KW-1185">Reference proteome</keyword>
<name>A0ABD2Q1J3_9PLAT</name>
<keyword evidence="1 2" id="KW-0694">RNA-binding</keyword>